<dbReference type="EMBL" id="JAFIQS010000004">
    <property type="protein sequence ID" value="KAG5170251.1"/>
    <property type="molecule type" value="Genomic_DNA"/>
</dbReference>
<name>A0A8H7Y2E2_PSICU</name>
<dbReference type="PANTHER" id="PTHR44167:SF30">
    <property type="entry name" value="PHOSPHORYLASE KINASE"/>
    <property type="match status" value="1"/>
</dbReference>
<dbReference type="OrthoDB" id="5979581at2759"/>
<comment type="caution">
    <text evidence="2">The sequence shown here is derived from an EMBL/GenBank/DDBJ whole genome shotgun (WGS) entry which is preliminary data.</text>
</comment>
<dbReference type="GO" id="GO:0005524">
    <property type="term" value="F:ATP binding"/>
    <property type="evidence" value="ECO:0007669"/>
    <property type="project" value="InterPro"/>
</dbReference>
<dbReference type="GO" id="GO:0005634">
    <property type="term" value="C:nucleus"/>
    <property type="evidence" value="ECO:0007669"/>
    <property type="project" value="TreeGrafter"/>
</dbReference>
<dbReference type="InterPro" id="IPR011009">
    <property type="entry name" value="Kinase-like_dom_sf"/>
</dbReference>
<evidence type="ECO:0000259" key="1">
    <source>
        <dbReference type="PROSITE" id="PS50011"/>
    </source>
</evidence>
<dbReference type="PROSITE" id="PS50011">
    <property type="entry name" value="PROTEIN_KINASE_DOM"/>
    <property type="match status" value="1"/>
</dbReference>
<proteinExistence type="predicted"/>
<sequence length="345" mass="38434">MSFPEEPLNLSPASGGPGYFVATIGQKLNKDKYEIIRKLGYGPRSSTWLVWCEYDDAYFSVKIYTVAESKRAEEIELPILRSVKNLSSTLPLPWYQDSFWETGYHGSHFCIVTNPLSTTVEALRLEEEAKKLPVHVVQRIIYCTTLALEGLHSAEIMHGAVNAGNIYFATGTQADVLRPQLEEEEEPLTIPIGNFEAVESQPIKHSLRGWKHKKAIVSEWPLYLLNLGHAQRSTYKPESSWDYASAPETISQNPSCSLQTDIWQLGALTFKILTGSNLPGFVDEDEGLNLIHAALVTSLHKDDVSAASGFIKDCLRADPSNRLTAKEALRHTWLSKANACSCGYC</sequence>
<dbReference type="Gene3D" id="1.10.510.10">
    <property type="entry name" value="Transferase(Phosphotransferase) domain 1"/>
    <property type="match status" value="1"/>
</dbReference>
<accession>A0A8H7Y2E2</accession>
<dbReference type="InterPro" id="IPR000719">
    <property type="entry name" value="Prot_kinase_dom"/>
</dbReference>
<dbReference type="Gene3D" id="3.30.200.20">
    <property type="entry name" value="Phosphorylase Kinase, domain 1"/>
    <property type="match status" value="1"/>
</dbReference>
<dbReference type="GO" id="GO:0044773">
    <property type="term" value="P:mitotic DNA damage checkpoint signaling"/>
    <property type="evidence" value="ECO:0007669"/>
    <property type="project" value="TreeGrafter"/>
</dbReference>
<gene>
    <name evidence="2" type="ORF">JR316_004639</name>
</gene>
<dbReference type="AlphaFoldDB" id="A0A8H7Y2E2"/>
<dbReference type="SUPFAM" id="SSF56112">
    <property type="entry name" value="Protein kinase-like (PK-like)"/>
    <property type="match status" value="1"/>
</dbReference>
<protein>
    <recommendedName>
        <fullName evidence="1">Protein kinase domain-containing protein</fullName>
    </recommendedName>
</protein>
<dbReference type="Pfam" id="PF00069">
    <property type="entry name" value="Pkinase"/>
    <property type="match status" value="1"/>
</dbReference>
<evidence type="ECO:0000313" key="2">
    <source>
        <dbReference type="EMBL" id="KAG5170251.1"/>
    </source>
</evidence>
<organism evidence="2">
    <name type="scientific">Psilocybe cubensis</name>
    <name type="common">Psychedelic mushroom</name>
    <name type="synonym">Stropharia cubensis</name>
    <dbReference type="NCBI Taxonomy" id="181762"/>
    <lineage>
        <taxon>Eukaryota</taxon>
        <taxon>Fungi</taxon>
        <taxon>Dikarya</taxon>
        <taxon>Basidiomycota</taxon>
        <taxon>Agaricomycotina</taxon>
        <taxon>Agaricomycetes</taxon>
        <taxon>Agaricomycetidae</taxon>
        <taxon>Agaricales</taxon>
        <taxon>Agaricineae</taxon>
        <taxon>Strophariaceae</taxon>
        <taxon>Psilocybe</taxon>
    </lineage>
</organism>
<reference evidence="2" key="1">
    <citation type="submission" date="2021-02" db="EMBL/GenBank/DDBJ databases">
        <title>Psilocybe cubensis genome.</title>
        <authorList>
            <person name="Mckernan K.J."/>
            <person name="Crawford S."/>
            <person name="Trippe A."/>
            <person name="Kane L.T."/>
            <person name="Mclaughlin S."/>
        </authorList>
    </citation>
    <scope>NUCLEOTIDE SEQUENCE [LARGE SCALE GENOMIC DNA]</scope>
    <source>
        <strain evidence="2">MGC-MH-2018</strain>
    </source>
</reference>
<dbReference type="GO" id="GO:0004674">
    <property type="term" value="F:protein serine/threonine kinase activity"/>
    <property type="evidence" value="ECO:0007669"/>
    <property type="project" value="TreeGrafter"/>
</dbReference>
<feature type="domain" description="Protein kinase" evidence="1">
    <location>
        <begin position="33"/>
        <end position="334"/>
    </location>
</feature>
<dbReference type="SMART" id="SM00220">
    <property type="entry name" value="S_TKc"/>
    <property type="match status" value="1"/>
</dbReference>
<dbReference type="PANTHER" id="PTHR44167">
    <property type="entry name" value="OVARIAN-SPECIFIC SERINE/THREONINE-PROTEIN KINASE LOK-RELATED"/>
    <property type="match status" value="1"/>
</dbReference>